<feature type="domain" description="Mannose-6-phosphate isomerase cupin" evidence="8">
    <location>
        <begin position="246"/>
        <end position="319"/>
    </location>
</feature>
<dbReference type="PIRSF" id="PIRSF036894">
    <property type="entry name" value="PMI_Firm_short"/>
    <property type="match status" value="1"/>
</dbReference>
<dbReference type="EMBL" id="JAKTMA010000014">
    <property type="protein sequence ID" value="MCR0232991.1"/>
    <property type="molecule type" value="Genomic_DNA"/>
</dbReference>
<dbReference type="InterPro" id="IPR011051">
    <property type="entry name" value="RmlC_Cupin_sf"/>
</dbReference>
<feature type="active site" evidence="6">
    <location>
        <position position="194"/>
    </location>
</feature>
<organism evidence="9 12">
    <name type="scientific">Clostridium innocuum</name>
    <dbReference type="NCBI Taxonomy" id="1522"/>
    <lineage>
        <taxon>Bacteria</taxon>
        <taxon>Bacillati</taxon>
        <taxon>Bacillota</taxon>
        <taxon>Clostridia</taxon>
        <taxon>Eubacteriales</taxon>
        <taxon>Clostridiaceae</taxon>
        <taxon>Clostridium</taxon>
    </lineage>
</organism>
<dbReference type="Proteomes" id="UP000030008">
    <property type="component" value="Unassembled WGS sequence"/>
</dbReference>
<comment type="cofactor">
    <cofactor evidence="5">
        <name>Zn(2+)</name>
        <dbReference type="ChEBI" id="CHEBI:29105"/>
    </cofactor>
    <text evidence="5">Binds 1 zinc ion per subunit.</text>
</comment>
<dbReference type="Gene3D" id="2.60.120.10">
    <property type="entry name" value="Jelly Rolls"/>
    <property type="match status" value="2"/>
</dbReference>
<evidence type="ECO:0000259" key="8">
    <source>
        <dbReference type="Pfam" id="PF21621"/>
    </source>
</evidence>
<reference evidence="9 12" key="1">
    <citation type="submission" date="2014-08" db="EMBL/GenBank/DDBJ databases">
        <title>Clostridium innocuum, an unnegligible vancomycin-resistant pathogen causing extra-intestinal infections.</title>
        <authorList>
            <person name="Feng Y."/>
            <person name="Chiu C.-H."/>
        </authorList>
    </citation>
    <scope>NUCLEOTIDE SEQUENCE [LARGE SCALE GENOMIC DNA]</scope>
    <source>
        <strain evidence="9 12">AN88</strain>
    </source>
</reference>
<accession>A0A099I2P1</accession>
<dbReference type="GO" id="GO:0005975">
    <property type="term" value="P:carbohydrate metabolic process"/>
    <property type="evidence" value="ECO:0007669"/>
    <property type="project" value="InterPro"/>
</dbReference>
<dbReference type="InterPro" id="IPR046457">
    <property type="entry name" value="PMI_typeI_cat"/>
</dbReference>
<evidence type="ECO:0000313" key="12">
    <source>
        <dbReference type="Proteomes" id="UP000030008"/>
    </source>
</evidence>
<dbReference type="RefSeq" id="WP_008818707.1">
    <property type="nucleotide sequence ID" value="NZ_AP025565.1"/>
</dbReference>
<evidence type="ECO:0000256" key="4">
    <source>
        <dbReference type="ARBA" id="ARBA00030762"/>
    </source>
</evidence>
<protein>
    <recommendedName>
        <fullName evidence="3">Phosphohexomutase</fullName>
    </recommendedName>
    <alternativeName>
        <fullName evidence="4">Phosphomannose isomerase</fullName>
    </alternativeName>
</protein>
<dbReference type="InterPro" id="IPR051804">
    <property type="entry name" value="Carb_Metab_Reg_Kinase/Isom"/>
</dbReference>
<dbReference type="InterPro" id="IPR014628">
    <property type="entry name" value="Man6P_isomerase_Firm_short"/>
</dbReference>
<dbReference type="Proteomes" id="UP000604383">
    <property type="component" value="Unassembled WGS sequence"/>
</dbReference>
<evidence type="ECO:0000313" key="10">
    <source>
        <dbReference type="EMBL" id="MCR0232991.1"/>
    </source>
</evidence>
<evidence type="ECO:0000313" key="11">
    <source>
        <dbReference type="EMBL" id="MZH57223.1"/>
    </source>
</evidence>
<sequence length="320" mass="35957">MALVRLLPAFKDYLWGGTKLKENYNKKTDLDIVAESWELSTHKDGQSIVDSGEYKGLTLSEYVEKLGKDALGTKGNAFEFFPILIKFIDAKGNLSIQVHPDNEYALRVEKEYGKTEMWYILDAEEGASLYYGTNKEITKDEFRARIEDNTILDVLKKVPVHKGDVFFIESGTIHAIGEGIVICEIQQNSNTTYRVYDFGRVGKDGKPRELHIEKAIDVSNLTPLESDFKPIGEEKDYGTYKCAMMATCEYFTTYVYDVKTECSVKVDEESFASFVIVDGEGSIESDDTMLSIRKGDSVFASANTGKVTIKGSCRFILSKV</sequence>
<dbReference type="SUPFAM" id="SSF51182">
    <property type="entry name" value="RmlC-like cupins"/>
    <property type="match status" value="1"/>
</dbReference>
<dbReference type="Proteomes" id="UP001203972">
    <property type="component" value="Unassembled WGS sequence"/>
</dbReference>
<evidence type="ECO:0000313" key="9">
    <source>
        <dbReference type="EMBL" id="KGJ51945.1"/>
    </source>
</evidence>
<evidence type="ECO:0000256" key="1">
    <source>
        <dbReference type="ARBA" id="ARBA00022723"/>
    </source>
</evidence>
<evidence type="ECO:0000259" key="7">
    <source>
        <dbReference type="Pfam" id="PF20511"/>
    </source>
</evidence>
<dbReference type="EMBL" id="WWTN01000031">
    <property type="protein sequence ID" value="MZH57223.1"/>
    <property type="molecule type" value="Genomic_DNA"/>
</dbReference>
<feature type="binding site" evidence="5">
    <location>
        <position position="99"/>
    </location>
    <ligand>
        <name>Zn(2+)</name>
        <dbReference type="ChEBI" id="CHEBI:29105"/>
    </ligand>
</feature>
<evidence type="ECO:0000256" key="3">
    <source>
        <dbReference type="ARBA" id="ARBA00029741"/>
    </source>
</evidence>
<evidence type="ECO:0000256" key="5">
    <source>
        <dbReference type="PIRSR" id="PIRSR036894-1"/>
    </source>
</evidence>
<dbReference type="PANTHER" id="PTHR42742">
    <property type="entry name" value="TRANSCRIPTIONAL REPRESSOR MPRA"/>
    <property type="match status" value="1"/>
</dbReference>
<feature type="binding site" evidence="5">
    <location>
        <position position="174"/>
    </location>
    <ligand>
        <name>Zn(2+)</name>
        <dbReference type="ChEBI" id="CHEBI:29105"/>
    </ligand>
</feature>
<evidence type="ECO:0000256" key="2">
    <source>
        <dbReference type="ARBA" id="ARBA00022833"/>
    </source>
</evidence>
<dbReference type="Pfam" id="PF21621">
    <property type="entry name" value="MPI_cupin_dom"/>
    <property type="match status" value="1"/>
</dbReference>
<feature type="binding site" evidence="5">
    <location>
        <position position="116"/>
    </location>
    <ligand>
        <name>Zn(2+)</name>
        <dbReference type="ChEBI" id="CHEBI:29105"/>
    </ligand>
</feature>
<reference evidence="10" key="3">
    <citation type="journal article" date="2022" name="Clin. Infect. Dis.">
        <title>Association between Clostridium innocuum and antibiotic-associated diarrhea in adults and children: A cross-sectional study and comparative genomics analysis.</title>
        <authorList>
            <person name="Cherny K.E."/>
            <person name="Muscat E.B."/>
            <person name="Balaji A."/>
            <person name="Mukherjee J."/>
            <person name="Ozer E.A."/>
            <person name="Angarone M.P."/>
            <person name="Hauser A.R."/>
            <person name="Sichel J.S."/>
            <person name="Amponsah E."/>
            <person name="Kociolek L.K."/>
        </authorList>
    </citation>
    <scope>NUCLEOTIDE SEQUENCE</scope>
    <source>
        <strain evidence="10">NU1-AC-029v</strain>
    </source>
</reference>
<dbReference type="AlphaFoldDB" id="A0A099I2P1"/>
<keyword evidence="9" id="KW-0413">Isomerase</keyword>
<keyword evidence="1 5" id="KW-0479">Metal-binding</keyword>
<name>A0A099I2P1_CLOIN</name>
<dbReference type="PANTHER" id="PTHR42742:SF3">
    <property type="entry name" value="FRUCTOKINASE"/>
    <property type="match status" value="1"/>
</dbReference>
<reference evidence="11" key="2">
    <citation type="journal article" date="2019" name="Nat. Med.">
        <title>A library of human gut bacterial isolates paired with longitudinal multiomics data enables mechanistic microbiome research.</title>
        <authorList>
            <person name="Poyet M."/>
            <person name="Groussin M."/>
            <person name="Gibbons S.M."/>
            <person name="Avila-Pacheco J."/>
            <person name="Jiang X."/>
            <person name="Kearney S.M."/>
            <person name="Perrotta A.R."/>
            <person name="Berdy B."/>
            <person name="Zhao S."/>
            <person name="Lieberman T.D."/>
            <person name="Swanson P.K."/>
            <person name="Smith M."/>
            <person name="Roesemann S."/>
            <person name="Alexander J.E."/>
            <person name="Rich S.A."/>
            <person name="Livny J."/>
            <person name="Vlamakis H."/>
            <person name="Clish C."/>
            <person name="Bullock K."/>
            <person name="Deik A."/>
            <person name="Scott J."/>
            <person name="Pierce K.A."/>
            <person name="Xavier R.J."/>
            <person name="Alm E.J."/>
        </authorList>
    </citation>
    <scope>NUCLEOTIDE SEQUENCE</scope>
    <source>
        <strain evidence="11">BIOML-A12</strain>
    </source>
</reference>
<proteinExistence type="predicted"/>
<dbReference type="GO" id="GO:0004476">
    <property type="term" value="F:mannose-6-phosphate isomerase activity"/>
    <property type="evidence" value="ECO:0007669"/>
    <property type="project" value="InterPro"/>
</dbReference>
<feature type="domain" description="Phosphomannose isomerase type I catalytic" evidence="7">
    <location>
        <begin position="3"/>
        <end position="107"/>
    </location>
</feature>
<dbReference type="GO" id="GO:0008270">
    <property type="term" value="F:zinc ion binding"/>
    <property type="evidence" value="ECO:0007669"/>
    <property type="project" value="InterPro"/>
</dbReference>
<dbReference type="InterPro" id="IPR049071">
    <property type="entry name" value="MPI_cupin_dom"/>
</dbReference>
<comment type="caution">
    <text evidence="9">The sequence shown here is derived from an EMBL/GenBank/DDBJ whole genome shotgun (WGS) entry which is preliminary data.</text>
</comment>
<dbReference type="InterPro" id="IPR014710">
    <property type="entry name" value="RmlC-like_jellyroll"/>
</dbReference>
<evidence type="ECO:0000256" key="6">
    <source>
        <dbReference type="PIRSR" id="PIRSR036894-2"/>
    </source>
</evidence>
<keyword evidence="2 5" id="KW-0862">Zinc</keyword>
<dbReference type="CDD" id="cd07010">
    <property type="entry name" value="cupin_PMI_type_I_N_bac"/>
    <property type="match status" value="1"/>
</dbReference>
<dbReference type="Pfam" id="PF20511">
    <property type="entry name" value="PMI_typeI_cat"/>
    <property type="match status" value="1"/>
</dbReference>
<dbReference type="EMBL" id="JQIF01000092">
    <property type="protein sequence ID" value="KGJ51945.1"/>
    <property type="molecule type" value="Genomic_DNA"/>
</dbReference>
<gene>
    <name evidence="9" type="ORF">CIAN88_17735</name>
    <name evidence="11" type="ORF">GT664_16090</name>
    <name evidence="10" type="ORF">MKC95_09465</name>
</gene>